<name>A0ACC3TTM1_9ASCO</name>
<organism evidence="1 2">
    <name type="scientific">Lipomyces orientalis</name>
    <dbReference type="NCBI Taxonomy" id="1233043"/>
    <lineage>
        <taxon>Eukaryota</taxon>
        <taxon>Fungi</taxon>
        <taxon>Dikarya</taxon>
        <taxon>Ascomycota</taxon>
        <taxon>Saccharomycotina</taxon>
        <taxon>Lipomycetes</taxon>
        <taxon>Lipomycetales</taxon>
        <taxon>Lipomycetaceae</taxon>
        <taxon>Lipomyces</taxon>
    </lineage>
</organism>
<sequence length="171" mass="18930">MSSTSSRRLLKEYSALQKESVVPSSSSASSMHGVSISPVSQEDLFHWTGSISGIPDGPYEGGVWKIDISIPTTYPLHPPDIKFITPICHPNIHFKTGEVCLDILKNQWTAAWTLLSACIAVRALLTDPEINSPLNIDAANILRHGDKMGYDSLVRYFTNKYAILDHYALEQ</sequence>
<comment type="caution">
    <text evidence="1">The sequence shown here is derived from an EMBL/GenBank/DDBJ whole genome shotgun (WGS) entry which is preliminary data.</text>
</comment>
<proteinExistence type="predicted"/>
<dbReference type="Proteomes" id="UP001489719">
    <property type="component" value="Unassembled WGS sequence"/>
</dbReference>
<dbReference type="EMBL" id="MU970050">
    <property type="protein sequence ID" value="KAK9324385.1"/>
    <property type="molecule type" value="Genomic_DNA"/>
</dbReference>
<evidence type="ECO:0000313" key="2">
    <source>
        <dbReference type="Proteomes" id="UP001489719"/>
    </source>
</evidence>
<keyword evidence="2" id="KW-1185">Reference proteome</keyword>
<protein>
    <submittedName>
        <fullName evidence="1">Ubiquitin-conjugating enzyme/RWD-like protein</fullName>
    </submittedName>
</protein>
<gene>
    <name evidence="1" type="ORF">V1517DRAFT_317346</name>
</gene>
<accession>A0ACC3TTM1</accession>
<evidence type="ECO:0000313" key="1">
    <source>
        <dbReference type="EMBL" id="KAK9324385.1"/>
    </source>
</evidence>
<reference evidence="2" key="1">
    <citation type="journal article" date="2024" name="Front. Bioeng. Biotechnol.">
        <title>Genome-scale model development and genomic sequencing of the oleaginous clade Lipomyces.</title>
        <authorList>
            <person name="Czajka J.J."/>
            <person name="Han Y."/>
            <person name="Kim J."/>
            <person name="Mondo S.J."/>
            <person name="Hofstad B.A."/>
            <person name="Robles A."/>
            <person name="Haridas S."/>
            <person name="Riley R."/>
            <person name="LaButti K."/>
            <person name="Pangilinan J."/>
            <person name="Andreopoulos W."/>
            <person name="Lipzen A."/>
            <person name="Yan J."/>
            <person name="Wang M."/>
            <person name="Ng V."/>
            <person name="Grigoriev I.V."/>
            <person name="Spatafora J.W."/>
            <person name="Magnuson J.K."/>
            <person name="Baker S.E."/>
            <person name="Pomraning K.R."/>
        </authorList>
    </citation>
    <scope>NUCLEOTIDE SEQUENCE [LARGE SCALE GENOMIC DNA]</scope>
    <source>
        <strain evidence="2">CBS 10300</strain>
    </source>
</reference>